<evidence type="ECO:0000256" key="8">
    <source>
        <dbReference type="ARBA" id="ARBA00046235"/>
    </source>
</evidence>
<dbReference type="GO" id="GO:0010457">
    <property type="term" value="P:centriole-centriole cohesion"/>
    <property type="evidence" value="ECO:0007669"/>
    <property type="project" value="TreeGrafter"/>
</dbReference>
<dbReference type="InterPro" id="IPR033603">
    <property type="entry name" value="CEP44"/>
</dbReference>
<name>A0AAV4ITA4_9GAST</name>
<protein>
    <recommendedName>
        <fullName evidence="4">Centrosomal protein of 44 kDa</fullName>
    </recommendedName>
</protein>
<dbReference type="Proteomes" id="UP000762676">
    <property type="component" value="Unassembled WGS sequence"/>
</dbReference>
<comment type="caution">
    <text evidence="10">The sequence shown here is derived from an EMBL/GenBank/DDBJ whole genome shotgun (WGS) entry which is preliminary data.</text>
</comment>
<comment type="function">
    <text evidence="8">Centriole-enriched microtubule-binding protein involved in centriole biogenesis. In collaboration with CEP295 and POC1B, is required for the centriole-to-centrosome conversion by ensuring the formation of bona fide centriole wall. Functions as a linker component that maintains centrosome cohesion. Associates with CROCC and regulates its stability and localization to the centrosome.</text>
</comment>
<keyword evidence="6" id="KW-0175">Coiled coil</keyword>
<dbReference type="GO" id="GO:0000922">
    <property type="term" value="C:spindle pole"/>
    <property type="evidence" value="ECO:0007669"/>
    <property type="project" value="UniProtKB-SubCell"/>
</dbReference>
<evidence type="ECO:0000256" key="2">
    <source>
        <dbReference type="ARBA" id="ARBA00004214"/>
    </source>
</evidence>
<evidence type="ECO:0000256" key="4">
    <source>
        <dbReference type="ARBA" id="ARBA00014053"/>
    </source>
</evidence>
<evidence type="ECO:0000313" key="10">
    <source>
        <dbReference type="EMBL" id="GFS13784.1"/>
    </source>
</evidence>
<dbReference type="GO" id="GO:0030496">
    <property type="term" value="C:midbody"/>
    <property type="evidence" value="ECO:0007669"/>
    <property type="project" value="UniProtKB-SubCell"/>
</dbReference>
<evidence type="ECO:0000256" key="3">
    <source>
        <dbReference type="ARBA" id="ARBA00004647"/>
    </source>
</evidence>
<evidence type="ECO:0000256" key="1">
    <source>
        <dbReference type="ARBA" id="ARBA00004114"/>
    </source>
</evidence>
<dbReference type="Pfam" id="PF15007">
    <property type="entry name" value="CEP44"/>
    <property type="match status" value="1"/>
</dbReference>
<keyword evidence="11" id="KW-1185">Reference proteome</keyword>
<dbReference type="PANTHER" id="PTHR31477:SF1">
    <property type="entry name" value="CENTROSOMAL PROTEIN OF 44 KDA"/>
    <property type="match status" value="1"/>
</dbReference>
<dbReference type="PANTHER" id="PTHR31477">
    <property type="entry name" value="CENTROSOMAL PROTEIN OF 44 KDA"/>
    <property type="match status" value="1"/>
</dbReference>
<gene>
    <name evidence="10" type="ORF">ElyMa_004892400</name>
</gene>
<evidence type="ECO:0000256" key="5">
    <source>
        <dbReference type="ARBA" id="ARBA00022490"/>
    </source>
</evidence>
<proteinExistence type="predicted"/>
<dbReference type="GO" id="GO:0005813">
    <property type="term" value="C:centrosome"/>
    <property type="evidence" value="ECO:0007669"/>
    <property type="project" value="TreeGrafter"/>
</dbReference>
<organism evidence="10 11">
    <name type="scientific">Elysia marginata</name>
    <dbReference type="NCBI Taxonomy" id="1093978"/>
    <lineage>
        <taxon>Eukaryota</taxon>
        <taxon>Metazoa</taxon>
        <taxon>Spiralia</taxon>
        <taxon>Lophotrochozoa</taxon>
        <taxon>Mollusca</taxon>
        <taxon>Gastropoda</taxon>
        <taxon>Heterobranchia</taxon>
        <taxon>Euthyneura</taxon>
        <taxon>Panpulmonata</taxon>
        <taxon>Sacoglossa</taxon>
        <taxon>Placobranchoidea</taxon>
        <taxon>Plakobranchidae</taxon>
        <taxon>Elysia</taxon>
    </lineage>
</organism>
<evidence type="ECO:0000259" key="9">
    <source>
        <dbReference type="Pfam" id="PF15007"/>
    </source>
</evidence>
<keyword evidence="5" id="KW-0963">Cytoplasm</keyword>
<dbReference type="GO" id="GO:0007099">
    <property type="term" value="P:centriole replication"/>
    <property type="evidence" value="ECO:0007669"/>
    <property type="project" value="TreeGrafter"/>
</dbReference>
<reference evidence="10 11" key="1">
    <citation type="journal article" date="2021" name="Elife">
        <title>Chloroplast acquisition without the gene transfer in kleptoplastic sea slugs, Plakobranchus ocellatus.</title>
        <authorList>
            <person name="Maeda T."/>
            <person name="Takahashi S."/>
            <person name="Yoshida T."/>
            <person name="Shimamura S."/>
            <person name="Takaki Y."/>
            <person name="Nagai Y."/>
            <person name="Toyoda A."/>
            <person name="Suzuki Y."/>
            <person name="Arimoto A."/>
            <person name="Ishii H."/>
            <person name="Satoh N."/>
            <person name="Nishiyama T."/>
            <person name="Hasebe M."/>
            <person name="Maruyama T."/>
            <person name="Minagawa J."/>
            <person name="Obokata J."/>
            <person name="Shigenobu S."/>
        </authorList>
    </citation>
    <scope>NUCLEOTIDE SEQUENCE [LARGE SCALE GENOMIC DNA]</scope>
</reference>
<dbReference type="GO" id="GO:0005814">
    <property type="term" value="C:centriole"/>
    <property type="evidence" value="ECO:0007669"/>
    <property type="project" value="UniProtKB-SubCell"/>
</dbReference>
<dbReference type="AlphaFoldDB" id="A0AAV4ITA4"/>
<comment type="subcellular location">
    <subcellularLocation>
        <location evidence="1">Cytoplasm</location>
        <location evidence="1">Cytoskeleton</location>
        <location evidence="1">Microtubule organizing center</location>
        <location evidence="1">Centrosome</location>
        <location evidence="1">Centriole</location>
    </subcellularLocation>
    <subcellularLocation>
        <location evidence="3">Cytoplasm</location>
        <location evidence="3">Cytoskeleton</location>
        <location evidence="3">Spindle pole</location>
    </subcellularLocation>
    <subcellularLocation>
        <location evidence="2">Midbody</location>
    </subcellularLocation>
</comment>
<dbReference type="EMBL" id="BMAT01009788">
    <property type="protein sequence ID" value="GFS13784.1"/>
    <property type="molecule type" value="Genomic_DNA"/>
</dbReference>
<accession>A0AAV4ITA4</accession>
<evidence type="ECO:0000256" key="7">
    <source>
        <dbReference type="ARBA" id="ARBA00023212"/>
    </source>
</evidence>
<evidence type="ECO:0000313" key="11">
    <source>
        <dbReference type="Proteomes" id="UP000762676"/>
    </source>
</evidence>
<sequence length="151" mass="17166">MSSTGDLQNNFNQLANELKKVKYGKKLDADQIVSGSPKAYLPIYNFLFTSYNSKFNEDIVNSNNELYGKSDMRFMEAVYKIMRDMFDYKAKITRDQFFAPGFSEQKVIMAKEVLHLVRGRYNPPKSKRFHVTAARSGSGLGNKVPQGPTGM</sequence>
<keyword evidence="7" id="KW-0206">Cytoskeleton</keyword>
<evidence type="ECO:0000256" key="6">
    <source>
        <dbReference type="ARBA" id="ARBA00023054"/>
    </source>
</evidence>
<dbReference type="InterPro" id="IPR029157">
    <property type="entry name" value="CEP44_CC"/>
</dbReference>
<feature type="domain" description="Centrosomal CEP44" evidence="9">
    <location>
        <begin position="6"/>
        <end position="120"/>
    </location>
</feature>